<dbReference type="Proteomes" id="UP000887159">
    <property type="component" value="Unassembled WGS sequence"/>
</dbReference>
<gene>
    <name evidence="2" type="ORF">TNCV_4293981</name>
</gene>
<dbReference type="AlphaFoldDB" id="A0A8X6V4M9"/>
<proteinExistence type="predicted"/>
<keyword evidence="3" id="KW-1185">Reference proteome</keyword>
<evidence type="ECO:0000256" key="1">
    <source>
        <dbReference type="SAM" id="MobiDB-lite"/>
    </source>
</evidence>
<evidence type="ECO:0000313" key="2">
    <source>
        <dbReference type="EMBL" id="GFX94353.1"/>
    </source>
</evidence>
<reference evidence="2" key="1">
    <citation type="submission" date="2020-08" db="EMBL/GenBank/DDBJ databases">
        <title>Multicomponent nature underlies the extraordinary mechanical properties of spider dragline silk.</title>
        <authorList>
            <person name="Kono N."/>
            <person name="Nakamura H."/>
            <person name="Mori M."/>
            <person name="Yoshida Y."/>
            <person name="Ohtoshi R."/>
            <person name="Malay A.D."/>
            <person name="Moran D.A.P."/>
            <person name="Tomita M."/>
            <person name="Numata K."/>
            <person name="Arakawa K."/>
        </authorList>
    </citation>
    <scope>NUCLEOTIDE SEQUENCE</scope>
</reference>
<sequence>MAPEPQVYDDIDLNKSVLAVALDYADEDSWREQPDKDGPIDSRLGLSRVSLLAKGERSTRSGAPRTTHVHQQLYDTSDCLASRCHHPEEKQGYAYRGGHGLQGHIHTPTVMSEPR</sequence>
<dbReference type="EMBL" id="BMAU01021177">
    <property type="protein sequence ID" value="GFX94353.1"/>
    <property type="molecule type" value="Genomic_DNA"/>
</dbReference>
<accession>A0A8X6V4M9</accession>
<name>A0A8X6V4M9_TRICX</name>
<comment type="caution">
    <text evidence="2">The sequence shown here is derived from an EMBL/GenBank/DDBJ whole genome shotgun (WGS) entry which is preliminary data.</text>
</comment>
<feature type="region of interest" description="Disordered" evidence="1">
    <location>
        <begin position="91"/>
        <end position="115"/>
    </location>
</feature>
<evidence type="ECO:0000313" key="3">
    <source>
        <dbReference type="Proteomes" id="UP000887159"/>
    </source>
</evidence>
<protein>
    <submittedName>
        <fullName evidence="2">Uncharacterized protein</fullName>
    </submittedName>
</protein>
<organism evidence="2 3">
    <name type="scientific">Trichonephila clavipes</name>
    <name type="common">Golden silk orbweaver</name>
    <name type="synonym">Nephila clavipes</name>
    <dbReference type="NCBI Taxonomy" id="2585209"/>
    <lineage>
        <taxon>Eukaryota</taxon>
        <taxon>Metazoa</taxon>
        <taxon>Ecdysozoa</taxon>
        <taxon>Arthropoda</taxon>
        <taxon>Chelicerata</taxon>
        <taxon>Arachnida</taxon>
        <taxon>Araneae</taxon>
        <taxon>Araneomorphae</taxon>
        <taxon>Entelegynae</taxon>
        <taxon>Araneoidea</taxon>
        <taxon>Nephilidae</taxon>
        <taxon>Trichonephila</taxon>
    </lineage>
</organism>